<evidence type="ECO:0000313" key="10">
    <source>
        <dbReference type="Proteomes" id="UP001530293"/>
    </source>
</evidence>
<dbReference type="SUPFAM" id="SSF161219">
    <property type="entry name" value="CHY zinc finger-like"/>
    <property type="match status" value="1"/>
</dbReference>
<dbReference type="InterPro" id="IPR001841">
    <property type="entry name" value="Znf_RING"/>
</dbReference>
<dbReference type="InterPro" id="IPR017921">
    <property type="entry name" value="Znf_CTCHY"/>
</dbReference>
<dbReference type="PANTHER" id="PTHR21319:SF53">
    <property type="entry name" value="RING FINGER AND CHY ZINC FINGER DOMAIN-CONTAINING PROTEIN 1"/>
    <property type="match status" value="1"/>
</dbReference>
<keyword evidence="10" id="KW-1185">Reference proteome</keyword>
<accession>A0ABD3MD42</accession>
<dbReference type="GO" id="GO:0008270">
    <property type="term" value="F:zinc ion binding"/>
    <property type="evidence" value="ECO:0007669"/>
    <property type="project" value="UniProtKB-KW"/>
</dbReference>
<dbReference type="Gene3D" id="3.30.40.10">
    <property type="entry name" value="Zinc/RING finger domain, C3HC4 (zinc finger)"/>
    <property type="match status" value="1"/>
</dbReference>
<keyword evidence="3" id="KW-0862">Zinc</keyword>
<dbReference type="InterPro" id="IPR037274">
    <property type="entry name" value="Znf_CHY_sf"/>
</dbReference>
<feature type="compositionally biased region" description="Low complexity" evidence="5">
    <location>
        <begin position="125"/>
        <end position="154"/>
    </location>
</feature>
<feature type="domain" description="RING-type" evidence="6">
    <location>
        <begin position="347"/>
        <end position="389"/>
    </location>
</feature>
<evidence type="ECO:0000259" key="8">
    <source>
        <dbReference type="PROSITE" id="PS51270"/>
    </source>
</evidence>
<evidence type="ECO:0000256" key="5">
    <source>
        <dbReference type="SAM" id="MobiDB-lite"/>
    </source>
</evidence>
<feature type="region of interest" description="Disordered" evidence="5">
    <location>
        <begin position="96"/>
        <end position="178"/>
    </location>
</feature>
<feature type="domain" description="CTCHY-type" evidence="8">
    <location>
        <begin position="283"/>
        <end position="346"/>
    </location>
</feature>
<dbReference type="Pfam" id="PF05495">
    <property type="entry name" value="zf-CHY"/>
    <property type="match status" value="1"/>
</dbReference>
<dbReference type="Pfam" id="PF13639">
    <property type="entry name" value="zf-RING_2"/>
    <property type="match status" value="1"/>
</dbReference>
<organism evidence="9 10">
    <name type="scientific">Discostella pseudostelligera</name>
    <dbReference type="NCBI Taxonomy" id="259834"/>
    <lineage>
        <taxon>Eukaryota</taxon>
        <taxon>Sar</taxon>
        <taxon>Stramenopiles</taxon>
        <taxon>Ochrophyta</taxon>
        <taxon>Bacillariophyta</taxon>
        <taxon>Coscinodiscophyceae</taxon>
        <taxon>Thalassiosirophycidae</taxon>
        <taxon>Stephanodiscales</taxon>
        <taxon>Stephanodiscaceae</taxon>
        <taxon>Discostella</taxon>
    </lineage>
</organism>
<evidence type="ECO:0000256" key="3">
    <source>
        <dbReference type="ARBA" id="ARBA00022833"/>
    </source>
</evidence>
<protein>
    <submittedName>
        <fullName evidence="9">Uncharacterized protein</fullName>
    </submittedName>
</protein>
<dbReference type="PANTHER" id="PTHR21319">
    <property type="entry name" value="RING FINGER AND CHY ZINC FINGER DOMAIN-CONTAINING PROTEIN 1"/>
    <property type="match status" value="1"/>
</dbReference>
<feature type="domain" description="CHY-type" evidence="7">
    <location>
        <begin position="181"/>
        <end position="281"/>
    </location>
</feature>
<evidence type="ECO:0000256" key="1">
    <source>
        <dbReference type="ARBA" id="ARBA00022723"/>
    </source>
</evidence>
<dbReference type="InterPro" id="IPR013083">
    <property type="entry name" value="Znf_RING/FYVE/PHD"/>
</dbReference>
<sequence length="464" mass="50454">MSHDDENTSSMNIAPTDRRGDNLTAAAAAAAGGSGATSSSPPPSPSSPTCSSDAAAAAALATKRRREIQSIMRDATLTDLERRLKIQQLMDGSLAAATTADSSVVGSGSDGRIGSMMSSLSIHDNNNNNNNNNSTMQNIESISSSSDGNINDGIDGDRSNNNHNHNNKSPPSQVVEVSSEQQEEVVSCIHYERKCNIVAPCCQRTFGCRLCHDEIMSHQSTLSTSTAQTNNTAINNANKTNNTTTTKCKIPMDRYAISQIVCKACHTLQSSKTNTCHHCQISFAEYHCATCNIWMSNTQSPFHCSKCGMCRVGGKENYKHCDLCGMCLSIVVFESHHCMPDKYKNSCPVCREDMFSSRLPPQELPCGHAIHSHCYRNLATFDNRCPICKKTVVSRSSMMEAWMARARDIELQPMPLDLARVVNIVCNDCETKSANCHWHFLGVQCPNCRSFNTVVEGVVSSSSG</sequence>
<dbReference type="Pfam" id="PF14599">
    <property type="entry name" value="zinc_ribbon_6"/>
    <property type="match status" value="1"/>
</dbReference>
<dbReference type="InterPro" id="IPR037275">
    <property type="entry name" value="Znf_CTCHY_sf"/>
</dbReference>
<dbReference type="InterPro" id="IPR039512">
    <property type="entry name" value="RCHY1_zinc-ribbon"/>
</dbReference>
<feature type="region of interest" description="Disordered" evidence="5">
    <location>
        <begin position="1"/>
        <end position="52"/>
    </location>
</feature>
<evidence type="ECO:0000313" key="9">
    <source>
        <dbReference type="EMBL" id="KAL3760706.1"/>
    </source>
</evidence>
<dbReference type="SMART" id="SM00184">
    <property type="entry name" value="RING"/>
    <property type="match status" value="1"/>
</dbReference>
<dbReference type="Gene3D" id="2.20.28.10">
    <property type="match status" value="1"/>
</dbReference>
<dbReference type="PROSITE" id="PS51270">
    <property type="entry name" value="ZF_CTCHY"/>
    <property type="match status" value="1"/>
</dbReference>
<evidence type="ECO:0000259" key="6">
    <source>
        <dbReference type="PROSITE" id="PS50089"/>
    </source>
</evidence>
<name>A0ABD3MD42_9STRA</name>
<evidence type="ECO:0000259" key="7">
    <source>
        <dbReference type="PROSITE" id="PS51266"/>
    </source>
</evidence>
<feature type="compositionally biased region" description="Low complexity" evidence="5">
    <location>
        <begin position="24"/>
        <end position="39"/>
    </location>
</feature>
<dbReference type="PROSITE" id="PS50089">
    <property type="entry name" value="ZF_RING_2"/>
    <property type="match status" value="1"/>
</dbReference>
<dbReference type="PROSITE" id="PS51266">
    <property type="entry name" value="ZF_CHY"/>
    <property type="match status" value="1"/>
</dbReference>
<reference evidence="9 10" key="1">
    <citation type="submission" date="2024-10" db="EMBL/GenBank/DDBJ databases">
        <title>Updated reference genomes for cyclostephanoid diatoms.</title>
        <authorList>
            <person name="Roberts W.R."/>
            <person name="Alverson A.J."/>
        </authorList>
    </citation>
    <scope>NUCLEOTIDE SEQUENCE [LARGE SCALE GENOMIC DNA]</scope>
    <source>
        <strain evidence="9 10">AJA232-27</strain>
    </source>
</reference>
<evidence type="ECO:0000256" key="2">
    <source>
        <dbReference type="ARBA" id="ARBA00022771"/>
    </source>
</evidence>
<dbReference type="Proteomes" id="UP001530293">
    <property type="component" value="Unassembled WGS sequence"/>
</dbReference>
<comment type="caution">
    <text evidence="9">The sequence shown here is derived from an EMBL/GenBank/DDBJ whole genome shotgun (WGS) entry which is preliminary data.</text>
</comment>
<dbReference type="SUPFAM" id="SSF57850">
    <property type="entry name" value="RING/U-box"/>
    <property type="match status" value="1"/>
</dbReference>
<proteinExistence type="predicted"/>
<dbReference type="InterPro" id="IPR008913">
    <property type="entry name" value="Znf_CHY"/>
</dbReference>
<keyword evidence="2 4" id="KW-0863">Zinc-finger</keyword>
<gene>
    <name evidence="9" type="ORF">ACHAWU_000026</name>
</gene>
<evidence type="ECO:0000256" key="4">
    <source>
        <dbReference type="PROSITE-ProRule" id="PRU00601"/>
    </source>
</evidence>
<dbReference type="SUPFAM" id="SSF161245">
    <property type="entry name" value="Zinc hairpin stack"/>
    <property type="match status" value="1"/>
</dbReference>
<dbReference type="AlphaFoldDB" id="A0ABD3MD42"/>
<dbReference type="EMBL" id="JALLBG020000173">
    <property type="protein sequence ID" value="KAL3760706.1"/>
    <property type="molecule type" value="Genomic_DNA"/>
</dbReference>
<keyword evidence="1" id="KW-0479">Metal-binding</keyword>